<comment type="caution">
    <text evidence="1">The sequence shown here is derived from an EMBL/GenBank/DDBJ whole genome shotgun (WGS) entry which is preliminary data.</text>
</comment>
<protein>
    <submittedName>
        <fullName evidence="1">Uncharacterized protein</fullName>
    </submittedName>
</protein>
<dbReference type="EMBL" id="JBEPMP010000001">
    <property type="protein sequence ID" value="MET3729507.1"/>
    <property type="molecule type" value="Genomic_DNA"/>
</dbReference>
<accession>A0ABV2LLQ2</accession>
<sequence>MYSDTASELRSIRRTLIVLGILLLFVIGSINKGGSEDSEENEDYSTITTNLENNLVPLGNGYFGLYSDFEETDSEHGMRIYYYDEKENKLVLKKEEDLDTVEISE</sequence>
<name>A0ABV2LLQ2_9BACL</name>
<gene>
    <name evidence="1" type="ORF">ABID52_003088</name>
</gene>
<dbReference type="RefSeq" id="WP_198766431.1">
    <property type="nucleotide sequence ID" value="NZ_JAEACF010000001.1"/>
</dbReference>
<organism evidence="1 2">
    <name type="scientific">Fictibacillus halophilus</name>
    <dbReference type="NCBI Taxonomy" id="1610490"/>
    <lineage>
        <taxon>Bacteria</taxon>
        <taxon>Bacillati</taxon>
        <taxon>Bacillota</taxon>
        <taxon>Bacilli</taxon>
        <taxon>Bacillales</taxon>
        <taxon>Fictibacillaceae</taxon>
        <taxon>Fictibacillus</taxon>
    </lineage>
</organism>
<proteinExistence type="predicted"/>
<keyword evidence="2" id="KW-1185">Reference proteome</keyword>
<evidence type="ECO:0000313" key="1">
    <source>
        <dbReference type="EMBL" id="MET3729507.1"/>
    </source>
</evidence>
<evidence type="ECO:0000313" key="2">
    <source>
        <dbReference type="Proteomes" id="UP001549097"/>
    </source>
</evidence>
<reference evidence="1 2" key="1">
    <citation type="submission" date="2024-06" db="EMBL/GenBank/DDBJ databases">
        <title>Genomic Encyclopedia of Type Strains, Phase IV (KMG-IV): sequencing the most valuable type-strain genomes for metagenomic binning, comparative biology and taxonomic classification.</title>
        <authorList>
            <person name="Goeker M."/>
        </authorList>
    </citation>
    <scope>NUCLEOTIDE SEQUENCE [LARGE SCALE GENOMIC DNA]</scope>
    <source>
        <strain evidence="1 2">DSM 100124</strain>
    </source>
</reference>
<dbReference type="Proteomes" id="UP001549097">
    <property type="component" value="Unassembled WGS sequence"/>
</dbReference>